<feature type="transmembrane region" description="Helical" evidence="5">
    <location>
        <begin position="61"/>
        <end position="81"/>
    </location>
</feature>
<keyword evidence="7" id="KW-1185">Reference proteome</keyword>
<evidence type="ECO:0000256" key="4">
    <source>
        <dbReference type="ARBA" id="ARBA00023136"/>
    </source>
</evidence>
<accession>A0A7G9QIW6</accession>
<protein>
    <submittedName>
        <fullName evidence="6">DUF4870 domain-containing protein</fullName>
    </submittedName>
</protein>
<evidence type="ECO:0000313" key="6">
    <source>
        <dbReference type="EMBL" id="QNN43291.1"/>
    </source>
</evidence>
<comment type="subcellular location">
    <subcellularLocation>
        <location evidence="1">Membrane</location>
        <topology evidence="1">Multi-pass membrane protein</topology>
    </subcellularLocation>
</comment>
<evidence type="ECO:0000313" key="7">
    <source>
        <dbReference type="Proteomes" id="UP000515806"/>
    </source>
</evidence>
<organism evidence="6 7">
    <name type="scientific">Pedobacter roseus</name>
    <dbReference type="NCBI Taxonomy" id="336820"/>
    <lineage>
        <taxon>Bacteria</taxon>
        <taxon>Pseudomonadati</taxon>
        <taxon>Bacteroidota</taxon>
        <taxon>Sphingobacteriia</taxon>
        <taxon>Sphingobacteriales</taxon>
        <taxon>Sphingobacteriaceae</taxon>
        <taxon>Pedobacter</taxon>
    </lineage>
</organism>
<feature type="transmembrane region" description="Helical" evidence="5">
    <location>
        <begin position="87"/>
        <end position="104"/>
    </location>
</feature>
<sequence>METKSPFETNSPFKAPDSGKSAAIVSYIFLIGWLISYFAMYKDNKTSLSSYHLRQSLLLHLGIIVLNIAVTILIMIVPTALFGYLSYLIYIVYIIFIILGAVSANNGEQKALPLIGDKAQTMFPSI</sequence>
<keyword evidence="3 5" id="KW-1133">Transmembrane helix</keyword>
<dbReference type="InterPro" id="IPR019109">
    <property type="entry name" value="MamF_MmsF"/>
</dbReference>
<evidence type="ECO:0000256" key="2">
    <source>
        <dbReference type="ARBA" id="ARBA00022692"/>
    </source>
</evidence>
<dbReference type="KEGG" id="proe:H9L23_04095"/>
<dbReference type="EMBL" id="CP060723">
    <property type="protein sequence ID" value="QNN43291.1"/>
    <property type="molecule type" value="Genomic_DNA"/>
</dbReference>
<dbReference type="Pfam" id="PF09685">
    <property type="entry name" value="MamF_MmsF"/>
    <property type="match status" value="1"/>
</dbReference>
<keyword evidence="4 5" id="KW-0472">Membrane</keyword>
<dbReference type="AlphaFoldDB" id="A0A7G9QIW6"/>
<evidence type="ECO:0000256" key="3">
    <source>
        <dbReference type="ARBA" id="ARBA00022989"/>
    </source>
</evidence>
<gene>
    <name evidence="6" type="ORF">H9L23_04095</name>
</gene>
<feature type="transmembrane region" description="Helical" evidence="5">
    <location>
        <begin position="20"/>
        <end position="40"/>
    </location>
</feature>
<evidence type="ECO:0000256" key="1">
    <source>
        <dbReference type="ARBA" id="ARBA00004141"/>
    </source>
</evidence>
<evidence type="ECO:0000256" key="5">
    <source>
        <dbReference type="SAM" id="Phobius"/>
    </source>
</evidence>
<dbReference type="RefSeq" id="WP_187593781.1">
    <property type="nucleotide sequence ID" value="NZ_CP060723.1"/>
</dbReference>
<reference evidence="6 7" key="1">
    <citation type="submission" date="2020-08" db="EMBL/GenBank/DDBJ databases">
        <title>Genome sequence of Pedobacter roseus KACC 11594T.</title>
        <authorList>
            <person name="Hyun D.-W."/>
            <person name="Bae J.-W."/>
        </authorList>
    </citation>
    <scope>NUCLEOTIDE SEQUENCE [LARGE SCALE GENOMIC DNA]</scope>
    <source>
        <strain evidence="6 7">KACC 11594</strain>
    </source>
</reference>
<proteinExistence type="predicted"/>
<keyword evidence="2 5" id="KW-0812">Transmembrane</keyword>
<dbReference type="Proteomes" id="UP000515806">
    <property type="component" value="Chromosome"/>
</dbReference>
<name>A0A7G9QIW6_9SPHI</name>